<dbReference type="InterPro" id="IPR037099">
    <property type="entry name" value="Fum_R/Succ_DH_flav-like_C_sf"/>
</dbReference>
<dbReference type="PANTHER" id="PTHR11632">
    <property type="entry name" value="SUCCINATE DEHYDROGENASE 2 FLAVOPROTEIN SUBUNIT"/>
    <property type="match status" value="1"/>
</dbReference>
<evidence type="ECO:0000256" key="2">
    <source>
        <dbReference type="ARBA" id="ARBA00022630"/>
    </source>
</evidence>
<evidence type="ECO:0000313" key="7">
    <source>
        <dbReference type="EMBL" id="MDB1125298.1"/>
    </source>
</evidence>
<keyword evidence="8" id="KW-1185">Reference proteome</keyword>
<dbReference type="PROSITE" id="PS51257">
    <property type="entry name" value="PROKAR_LIPOPROTEIN"/>
    <property type="match status" value="1"/>
</dbReference>
<reference evidence="7 8" key="1">
    <citation type="submission" date="2023-01" db="EMBL/GenBank/DDBJ databases">
        <title>Vibrio sp. KJ40-1 sp.nov, isolated from marine algae.</title>
        <authorList>
            <person name="Butt M."/>
            <person name="Kim J.M.J."/>
            <person name="Jeon C.O.C."/>
        </authorList>
    </citation>
    <scope>NUCLEOTIDE SEQUENCE [LARGE SCALE GENOMIC DNA]</scope>
    <source>
        <strain evidence="7 8">KJ40-1</strain>
    </source>
</reference>
<name>A0ABT4YUS8_9VIBR</name>
<feature type="domain" description="Fumarate reductase/succinate dehydrogenase flavoprotein-like C-terminal" evidence="6">
    <location>
        <begin position="437"/>
        <end position="542"/>
    </location>
</feature>
<feature type="domain" description="FAD-dependent oxidoreductase 2 FAD-binding" evidence="5">
    <location>
        <begin position="15"/>
        <end position="239"/>
    </location>
</feature>
<protein>
    <submittedName>
        <fullName evidence="7">FAD-binding protein</fullName>
    </submittedName>
</protein>
<proteinExistence type="predicted"/>
<dbReference type="PIRSF" id="PIRSF000171">
    <property type="entry name" value="SDHA_APRA_LASPO"/>
    <property type="match status" value="1"/>
</dbReference>
<dbReference type="InterPro" id="IPR015939">
    <property type="entry name" value="Fum_Rdtase/Succ_DH_flav-like_C"/>
</dbReference>
<dbReference type="EMBL" id="JAQLOI010000003">
    <property type="protein sequence ID" value="MDB1125298.1"/>
    <property type="molecule type" value="Genomic_DNA"/>
</dbReference>
<evidence type="ECO:0000256" key="3">
    <source>
        <dbReference type="ARBA" id="ARBA00023002"/>
    </source>
</evidence>
<accession>A0ABT4YUS8</accession>
<keyword evidence="2" id="KW-0285">Flavoprotein</keyword>
<organism evidence="7 8">
    <name type="scientific">Vibrio algarum</name>
    <dbReference type="NCBI Taxonomy" id="3020714"/>
    <lineage>
        <taxon>Bacteria</taxon>
        <taxon>Pseudomonadati</taxon>
        <taxon>Pseudomonadota</taxon>
        <taxon>Gammaproteobacteria</taxon>
        <taxon>Vibrionales</taxon>
        <taxon>Vibrionaceae</taxon>
        <taxon>Vibrio</taxon>
    </lineage>
</organism>
<evidence type="ECO:0000259" key="6">
    <source>
        <dbReference type="Pfam" id="PF02910"/>
    </source>
</evidence>
<keyword evidence="3" id="KW-0560">Oxidoreductase</keyword>
<sequence length="579" mass="63292">MSEKIDFELTTLETDVLVVGGGFAGCFAAVKAAEDGADVTMVVKGRTGRSGLTPWANSWFVYHDMPGITKDDYMKQFKLSGEYLNNQDFSMLLIDEAWDRFQEVQEWGTQTALTHPEEGRPYYIQHGTVSRSIEYCAAGDPMRRKALSVGVKMIERVMITDLIKEEGKVIGGIGFHMETGKPYAILAKATILCTGPSSLKPLGMGYPCSSTTADGDAMAIRVGAQISGKEFNDAHPANNANFLDHSTKNKASGDAVSKKTVLGLGGGPPSQDGPLNPEDLNSANLGLRIDSAVGISLGGQPMDEKYGRGPGGTNPRFSGAGTGAPKKMGFSTVGMGNHKGEGVFPQDINGRSNIEGLWAAGDAMCSMQNGAGYAGFGSSSSGSAVQGARSGHAVAEYVKTQPTPVPAPEFLEEMKQKMFAPINNEKGYSPAWVTRVMQGTMFPYFVMYVKEQSRMENALQQIKYLQNTFADNLKVEDFHELRNAIETRNMLLNAEMKLVAGMARKESRGTHYREDYPYRDEKNFLAWVKLTLNEEGNVQSELHPIPEKWHPEPSLSYREKYGFVYPNEDEERAKVGILD</sequence>
<dbReference type="PRINTS" id="PR00368">
    <property type="entry name" value="FADPNR"/>
</dbReference>
<dbReference type="Gene3D" id="3.50.50.60">
    <property type="entry name" value="FAD/NAD(P)-binding domain"/>
    <property type="match status" value="2"/>
</dbReference>
<dbReference type="Proteomes" id="UP001210678">
    <property type="component" value="Unassembled WGS sequence"/>
</dbReference>
<dbReference type="PANTHER" id="PTHR11632:SF51">
    <property type="entry name" value="SUCCINATE DEHYDROGENASE [UBIQUINONE] FLAVOPROTEIN SUBUNIT, MITOCHONDRIAL"/>
    <property type="match status" value="1"/>
</dbReference>
<feature type="region of interest" description="Disordered" evidence="4">
    <location>
        <begin position="262"/>
        <end position="281"/>
    </location>
</feature>
<evidence type="ECO:0000256" key="1">
    <source>
        <dbReference type="ARBA" id="ARBA00005163"/>
    </source>
</evidence>
<gene>
    <name evidence="7" type="ORF">PGX00_17245</name>
</gene>
<dbReference type="Pfam" id="PF02910">
    <property type="entry name" value="Succ_DH_flav_C"/>
    <property type="match status" value="1"/>
</dbReference>
<dbReference type="InterPro" id="IPR003953">
    <property type="entry name" value="FAD-dep_OxRdtase_2_FAD-bd"/>
</dbReference>
<evidence type="ECO:0000259" key="5">
    <source>
        <dbReference type="Pfam" id="PF00890"/>
    </source>
</evidence>
<dbReference type="Pfam" id="PF00890">
    <property type="entry name" value="FAD_binding_2"/>
    <property type="match status" value="1"/>
</dbReference>
<dbReference type="InterPro" id="IPR036188">
    <property type="entry name" value="FAD/NAD-bd_sf"/>
</dbReference>
<dbReference type="PRINTS" id="PR00411">
    <property type="entry name" value="PNDRDTASEI"/>
</dbReference>
<comment type="caution">
    <text evidence="7">The sequence shown here is derived from an EMBL/GenBank/DDBJ whole genome shotgun (WGS) entry which is preliminary data.</text>
</comment>
<dbReference type="SUPFAM" id="SSF46977">
    <property type="entry name" value="Succinate dehydrogenase/fumarate reductase flavoprotein C-terminal domain"/>
    <property type="match status" value="1"/>
</dbReference>
<dbReference type="RefSeq" id="WP_272138874.1">
    <property type="nucleotide sequence ID" value="NZ_JAQLOI010000003.1"/>
</dbReference>
<dbReference type="SUPFAM" id="SSF51905">
    <property type="entry name" value="FAD/NAD(P)-binding domain"/>
    <property type="match status" value="1"/>
</dbReference>
<evidence type="ECO:0000313" key="8">
    <source>
        <dbReference type="Proteomes" id="UP001210678"/>
    </source>
</evidence>
<dbReference type="InterPro" id="IPR030664">
    <property type="entry name" value="SdhA/FrdA/AprA"/>
</dbReference>
<evidence type="ECO:0000256" key="4">
    <source>
        <dbReference type="SAM" id="MobiDB-lite"/>
    </source>
</evidence>
<comment type="pathway">
    <text evidence="1">Carbohydrate metabolism; tricarboxylic acid cycle.</text>
</comment>